<evidence type="ECO:0000313" key="1">
    <source>
        <dbReference type="EMBL" id="RED47214.1"/>
    </source>
</evidence>
<gene>
    <name evidence="1" type="ORF">DFQ10_101997</name>
</gene>
<dbReference type="Proteomes" id="UP000256980">
    <property type="component" value="Unassembled WGS sequence"/>
</dbReference>
<comment type="caution">
    <text evidence="1">The sequence shown here is derived from an EMBL/GenBank/DDBJ whole genome shotgun (WGS) entry which is preliminary data.</text>
</comment>
<name>A0A3D9HCL2_9FLAO</name>
<keyword evidence="2" id="KW-1185">Reference proteome</keyword>
<accession>A0A3D9HCL2</accession>
<sequence length="143" mass="15812">MIFRKVVTLVLFSLLLMNMQCDEDDVAILPCGSEIIIDSATYNEVESHAIESAAINDNCLDINIYDSGCDSDSWVMTLVDSGAIAESMPPQRYLKLSLFNDEACLAVFNKEGSFNLLPLRVEGANEVLLHVEGLSEPILYTFN</sequence>
<reference evidence="1 2" key="1">
    <citation type="submission" date="2018-07" db="EMBL/GenBank/DDBJ databases">
        <title>Genomic Encyclopedia of Type Strains, Phase III (KMG-III): the genomes of soil and plant-associated and newly described type strains.</title>
        <authorList>
            <person name="Whitman W."/>
        </authorList>
    </citation>
    <scope>NUCLEOTIDE SEQUENCE [LARGE SCALE GENOMIC DNA]</scope>
    <source>
        <strain evidence="1 2">CECT 7946</strain>
    </source>
</reference>
<organism evidence="1 2">
    <name type="scientific">Winogradskyella eximia</name>
    <dbReference type="NCBI Taxonomy" id="262006"/>
    <lineage>
        <taxon>Bacteria</taxon>
        <taxon>Pseudomonadati</taxon>
        <taxon>Bacteroidota</taxon>
        <taxon>Flavobacteriia</taxon>
        <taxon>Flavobacteriales</taxon>
        <taxon>Flavobacteriaceae</taxon>
        <taxon>Winogradskyella</taxon>
    </lineage>
</organism>
<dbReference type="OrthoDB" id="1493159at2"/>
<dbReference type="AlphaFoldDB" id="A0A3D9HCL2"/>
<proteinExistence type="predicted"/>
<protein>
    <submittedName>
        <fullName evidence="1">Uncharacterized protein</fullName>
    </submittedName>
</protein>
<dbReference type="RefSeq" id="WP_115816237.1">
    <property type="nucleotide sequence ID" value="NZ_QRDV01000001.1"/>
</dbReference>
<dbReference type="EMBL" id="QRDV01000001">
    <property type="protein sequence ID" value="RED47214.1"/>
    <property type="molecule type" value="Genomic_DNA"/>
</dbReference>
<evidence type="ECO:0000313" key="2">
    <source>
        <dbReference type="Proteomes" id="UP000256980"/>
    </source>
</evidence>